<name>A0A7Y0Q608_9GAMM</name>
<keyword evidence="2" id="KW-1133">Transmembrane helix</keyword>
<dbReference type="InterPro" id="IPR001927">
    <property type="entry name" value="Na/Gal_symport"/>
</dbReference>
<dbReference type="GO" id="GO:0005886">
    <property type="term" value="C:plasma membrane"/>
    <property type="evidence" value="ECO:0007669"/>
    <property type="project" value="TreeGrafter"/>
</dbReference>
<comment type="similarity">
    <text evidence="1">Belongs to the sodium:galactoside symporter (TC 2.A.2) family.</text>
</comment>
<evidence type="ECO:0000313" key="3">
    <source>
        <dbReference type="EMBL" id="NMP31504.1"/>
    </source>
</evidence>
<dbReference type="InterPro" id="IPR036259">
    <property type="entry name" value="MFS_trans_sf"/>
</dbReference>
<dbReference type="PANTHER" id="PTHR11328:SF24">
    <property type="entry name" value="MAJOR FACILITATOR SUPERFAMILY (MFS) PROFILE DOMAIN-CONTAINING PROTEIN"/>
    <property type="match status" value="1"/>
</dbReference>
<dbReference type="GO" id="GO:0015293">
    <property type="term" value="F:symporter activity"/>
    <property type="evidence" value="ECO:0007669"/>
    <property type="project" value="InterPro"/>
</dbReference>
<accession>A0A7Y0Q608</accession>
<keyword evidence="4" id="KW-1185">Reference proteome</keyword>
<evidence type="ECO:0000256" key="2">
    <source>
        <dbReference type="SAM" id="Phobius"/>
    </source>
</evidence>
<dbReference type="GO" id="GO:0008643">
    <property type="term" value="P:carbohydrate transport"/>
    <property type="evidence" value="ECO:0007669"/>
    <property type="project" value="InterPro"/>
</dbReference>
<proteinExistence type="inferred from homology"/>
<feature type="transmembrane region" description="Helical" evidence="2">
    <location>
        <begin position="121"/>
        <end position="139"/>
    </location>
</feature>
<comment type="caution">
    <text evidence="3">The sequence shown here is derived from an EMBL/GenBank/DDBJ whole genome shotgun (WGS) entry which is preliminary data.</text>
</comment>
<dbReference type="InterPro" id="IPR039672">
    <property type="entry name" value="MFS_2"/>
</dbReference>
<sequence>MTISNKVSVKEKIAYGLGDTASNIIFQTVMMFLMLYYTDVVGLSPAVVGTMFLAVRVIDAVTDPLMGSIADRTHTRWGHFRPYLLWLALPFAIISILAFTTPDLEGTSKIVYAFSTYTMLMIAYTAINIPYCALGGVLTADAKERVTVQSYRFVFGMLGGVIVAGCTMPLVEYFGQGDNAKGYQYTMAAMSLMGLVMFLLCFIGTKERIEQPKSQESSFAASAKSLWQNDQWRILCLAALFLLTGQVLRFTLAVYYVKYFLGREDLITSFMTLGVVASMIGCAVAQPLAKRVCKIKAYIWLQVISATICIFSFFIGADQIALAFIAFILWKFFLDMATPLLWAKMADTIDYGHVKTGIRVTGLVYSGVIFFIKMGVALGGAIAGWLLAFYQYQPDVEQTVATQNGILLSFTVLPAVGSYVVAAIMTKYSLTSDKLDDIQSKLKLSAS</sequence>
<keyword evidence="2" id="KW-0812">Transmembrane</keyword>
<dbReference type="EMBL" id="JABBXH010000002">
    <property type="protein sequence ID" value="NMP31504.1"/>
    <property type="molecule type" value="Genomic_DNA"/>
</dbReference>
<feature type="transmembrane region" description="Helical" evidence="2">
    <location>
        <begin position="234"/>
        <end position="255"/>
    </location>
</feature>
<feature type="transmembrane region" description="Helical" evidence="2">
    <location>
        <begin position="406"/>
        <end position="425"/>
    </location>
</feature>
<dbReference type="NCBIfam" id="TIGR00792">
    <property type="entry name" value="gph"/>
    <property type="match status" value="1"/>
</dbReference>
<feature type="transmembrane region" description="Helical" evidence="2">
    <location>
        <begin position="43"/>
        <end position="62"/>
    </location>
</feature>
<dbReference type="PANTHER" id="PTHR11328">
    <property type="entry name" value="MAJOR FACILITATOR SUPERFAMILY DOMAIN-CONTAINING PROTEIN"/>
    <property type="match status" value="1"/>
</dbReference>
<feature type="transmembrane region" description="Helical" evidence="2">
    <location>
        <begin position="321"/>
        <end position="342"/>
    </location>
</feature>
<feature type="transmembrane region" description="Helical" evidence="2">
    <location>
        <begin position="297"/>
        <end position="315"/>
    </location>
</feature>
<feature type="transmembrane region" description="Helical" evidence="2">
    <location>
        <begin position="183"/>
        <end position="203"/>
    </location>
</feature>
<dbReference type="GO" id="GO:0006814">
    <property type="term" value="P:sodium ion transport"/>
    <property type="evidence" value="ECO:0007669"/>
    <property type="project" value="InterPro"/>
</dbReference>
<feature type="transmembrane region" description="Helical" evidence="2">
    <location>
        <begin position="83"/>
        <end position="101"/>
    </location>
</feature>
<feature type="transmembrane region" description="Helical" evidence="2">
    <location>
        <begin position="267"/>
        <end position="285"/>
    </location>
</feature>
<keyword evidence="2" id="KW-0472">Membrane</keyword>
<dbReference type="AlphaFoldDB" id="A0A7Y0Q608"/>
<dbReference type="Proteomes" id="UP000568664">
    <property type="component" value="Unassembled WGS sequence"/>
</dbReference>
<evidence type="ECO:0000313" key="4">
    <source>
        <dbReference type="Proteomes" id="UP000568664"/>
    </source>
</evidence>
<evidence type="ECO:0000256" key="1">
    <source>
        <dbReference type="ARBA" id="ARBA00009617"/>
    </source>
</evidence>
<gene>
    <name evidence="3" type="ORF">HII17_08015</name>
</gene>
<feature type="transmembrane region" description="Helical" evidence="2">
    <location>
        <begin position="151"/>
        <end position="171"/>
    </location>
</feature>
<dbReference type="RefSeq" id="WP_169074813.1">
    <property type="nucleotide sequence ID" value="NZ_JABBXH010000002.1"/>
</dbReference>
<dbReference type="CDD" id="cd17332">
    <property type="entry name" value="MFS_MelB_like"/>
    <property type="match status" value="1"/>
</dbReference>
<dbReference type="Pfam" id="PF13347">
    <property type="entry name" value="MFS_2"/>
    <property type="match status" value="1"/>
</dbReference>
<organism evidence="3 4">
    <name type="scientific">Thalassotalea algicola</name>
    <dbReference type="NCBI Taxonomy" id="2716224"/>
    <lineage>
        <taxon>Bacteria</taxon>
        <taxon>Pseudomonadati</taxon>
        <taxon>Pseudomonadota</taxon>
        <taxon>Gammaproteobacteria</taxon>
        <taxon>Alteromonadales</taxon>
        <taxon>Colwelliaceae</taxon>
        <taxon>Thalassotalea</taxon>
    </lineage>
</organism>
<protein>
    <submittedName>
        <fullName evidence="3">MFS transporter</fullName>
    </submittedName>
</protein>
<dbReference type="Gene3D" id="1.20.1250.20">
    <property type="entry name" value="MFS general substrate transporter like domains"/>
    <property type="match status" value="1"/>
</dbReference>
<feature type="transmembrane region" description="Helical" evidence="2">
    <location>
        <begin position="12"/>
        <end position="37"/>
    </location>
</feature>
<reference evidence="3 4" key="1">
    <citation type="submission" date="2020-04" db="EMBL/GenBank/DDBJ databases">
        <title>Thalassotalea sp. M1531, isolated from the surface of marine red alga.</title>
        <authorList>
            <person name="Pang L."/>
            <person name="Lu D.-C."/>
        </authorList>
    </citation>
    <scope>NUCLEOTIDE SEQUENCE [LARGE SCALE GENOMIC DNA]</scope>
    <source>
        <strain evidence="3 4">M1531</strain>
    </source>
</reference>
<feature type="transmembrane region" description="Helical" evidence="2">
    <location>
        <begin position="363"/>
        <end position="386"/>
    </location>
</feature>
<dbReference type="SUPFAM" id="SSF103473">
    <property type="entry name" value="MFS general substrate transporter"/>
    <property type="match status" value="1"/>
</dbReference>